<dbReference type="Pfam" id="PF00035">
    <property type="entry name" value="dsrm"/>
    <property type="match status" value="2"/>
</dbReference>
<reference evidence="7" key="2">
    <citation type="submission" date="2025-08" db="UniProtKB">
        <authorList>
            <consortium name="RefSeq"/>
        </authorList>
    </citation>
    <scope>IDENTIFICATION</scope>
    <source>
        <tissue evidence="7">Leaf</tissue>
    </source>
</reference>
<dbReference type="InterPro" id="IPR044451">
    <property type="entry name" value="AtDRB-like_DSRM_2"/>
</dbReference>
<evidence type="ECO:0000256" key="2">
    <source>
        <dbReference type="ARBA" id="ARBA00022884"/>
    </source>
</evidence>
<feature type="compositionally biased region" description="Low complexity" evidence="4">
    <location>
        <begin position="206"/>
        <end position="219"/>
    </location>
</feature>
<dbReference type="PANTHER" id="PTHR46031:SF26">
    <property type="entry name" value="DOUBLE-STRANDED RNA-BINDING PROTEIN 2"/>
    <property type="match status" value="1"/>
</dbReference>
<dbReference type="Proteomes" id="UP000813463">
    <property type="component" value="Chromosome 2"/>
</dbReference>
<dbReference type="FunFam" id="3.30.160.20:FF:000036">
    <property type="entry name" value="Double-stranded RNA-binding protein 2"/>
    <property type="match status" value="2"/>
</dbReference>
<feature type="region of interest" description="Disordered" evidence="4">
    <location>
        <begin position="417"/>
        <end position="457"/>
    </location>
</feature>
<feature type="compositionally biased region" description="Basic and acidic residues" evidence="4">
    <location>
        <begin position="422"/>
        <end position="457"/>
    </location>
</feature>
<feature type="domain" description="DRBM" evidence="5">
    <location>
        <begin position="87"/>
        <end position="155"/>
    </location>
</feature>
<evidence type="ECO:0000256" key="1">
    <source>
        <dbReference type="ARBA" id="ARBA00022737"/>
    </source>
</evidence>
<name>A0A9R0HTP7_SPIOL</name>
<evidence type="ECO:0000313" key="6">
    <source>
        <dbReference type="Proteomes" id="UP000813463"/>
    </source>
</evidence>
<dbReference type="AlphaFoldDB" id="A0A9R0HTP7"/>
<dbReference type="PROSITE" id="PS50137">
    <property type="entry name" value="DS_RBD"/>
    <property type="match status" value="2"/>
</dbReference>
<dbReference type="InterPro" id="IPR014720">
    <property type="entry name" value="dsRBD_dom"/>
</dbReference>
<feature type="region of interest" description="Disordered" evidence="4">
    <location>
        <begin position="194"/>
        <end position="219"/>
    </location>
</feature>
<reference evidence="6" key="1">
    <citation type="journal article" date="2021" name="Nat. Commun.">
        <title>Genomic analyses provide insights into spinach domestication and the genetic basis of agronomic traits.</title>
        <authorList>
            <person name="Cai X."/>
            <person name="Sun X."/>
            <person name="Xu C."/>
            <person name="Sun H."/>
            <person name="Wang X."/>
            <person name="Ge C."/>
            <person name="Zhang Z."/>
            <person name="Wang Q."/>
            <person name="Fei Z."/>
            <person name="Jiao C."/>
            <person name="Wang Q."/>
        </authorList>
    </citation>
    <scope>NUCLEOTIDE SEQUENCE [LARGE SCALE GENOMIC DNA]</scope>
    <source>
        <strain evidence="6">cv. Varoflay</strain>
    </source>
</reference>
<protein>
    <submittedName>
        <fullName evidence="7">Double-stranded RNA-binding protein 2</fullName>
    </submittedName>
</protein>
<gene>
    <name evidence="7" type="primary">LOC110776613</name>
</gene>
<dbReference type="OrthoDB" id="5988181at2759"/>
<accession>A0A9R0HTP7</accession>
<dbReference type="PANTHER" id="PTHR46031">
    <property type="match status" value="1"/>
</dbReference>
<evidence type="ECO:0000313" key="7">
    <source>
        <dbReference type="RefSeq" id="XP_021836863.1"/>
    </source>
</evidence>
<evidence type="ECO:0000256" key="4">
    <source>
        <dbReference type="SAM" id="MobiDB-lite"/>
    </source>
</evidence>
<dbReference type="KEGG" id="soe:110776613"/>
<dbReference type="CDD" id="cd19908">
    <property type="entry name" value="DSRM_AtDRB-like_rpt2"/>
    <property type="match status" value="1"/>
</dbReference>
<proteinExistence type="predicted"/>
<dbReference type="SMART" id="SM00358">
    <property type="entry name" value="DSRM"/>
    <property type="match status" value="2"/>
</dbReference>
<organism evidence="6 7">
    <name type="scientific">Spinacia oleracea</name>
    <name type="common">Spinach</name>
    <dbReference type="NCBI Taxonomy" id="3562"/>
    <lineage>
        <taxon>Eukaryota</taxon>
        <taxon>Viridiplantae</taxon>
        <taxon>Streptophyta</taxon>
        <taxon>Embryophyta</taxon>
        <taxon>Tracheophyta</taxon>
        <taxon>Spermatophyta</taxon>
        <taxon>Magnoliopsida</taxon>
        <taxon>eudicotyledons</taxon>
        <taxon>Gunneridae</taxon>
        <taxon>Pentapetalae</taxon>
        <taxon>Caryophyllales</taxon>
        <taxon>Chenopodiaceae</taxon>
        <taxon>Chenopodioideae</taxon>
        <taxon>Anserineae</taxon>
        <taxon>Spinacia</taxon>
    </lineage>
</organism>
<evidence type="ECO:0000256" key="3">
    <source>
        <dbReference type="PROSITE-ProRule" id="PRU00266"/>
    </source>
</evidence>
<dbReference type="CDD" id="cd19907">
    <property type="entry name" value="DSRM_AtDRB-like_rpt1"/>
    <property type="match status" value="1"/>
</dbReference>
<feature type="domain" description="DRBM" evidence="5">
    <location>
        <begin position="1"/>
        <end position="70"/>
    </location>
</feature>
<feature type="compositionally biased region" description="Polar residues" evidence="4">
    <location>
        <begin position="243"/>
        <end position="269"/>
    </location>
</feature>
<dbReference type="RefSeq" id="XP_021836863.1">
    <property type="nucleotide sequence ID" value="XM_021981171.2"/>
</dbReference>
<dbReference type="GeneID" id="110776613"/>
<feature type="region of interest" description="Disordered" evidence="4">
    <location>
        <begin position="237"/>
        <end position="269"/>
    </location>
</feature>
<keyword evidence="2 3" id="KW-0694">RNA-binding</keyword>
<dbReference type="InterPro" id="IPR044450">
    <property type="entry name" value="AtDRB-like_DSRM_1"/>
</dbReference>
<dbReference type="SUPFAM" id="SSF54768">
    <property type="entry name" value="dsRNA-binding domain-like"/>
    <property type="match status" value="2"/>
</dbReference>
<sequence>MYKNQLQELAQRSCFNLPSYTCIREGPDHAPRFKAIVNFNGESFESPQYCSTLRQAEHAAAEVALNSLSSRGPSHSLAARILDETGVYKNLLQEISQRVGAPLPHYTTYRSGLGHQPVFTGKVELAGIIFTGEAAKNKKQAEKNAALAAWQSLKQLAQQSGSLSTEQENNDELEQVTIARALLSYRLRERMTSASSKPLPFPQTFPIQNPRPSSPQRRPVTASKILPLIFPKKTPPRVRPLSFTLSDNVGQSSQSQIPESRGAHSQSSQRYLGMGAPPYIPIRHVRSPCHGIAPPVTIRNSVPCYSAPPIPRSSAAAPPGMRTAPPVRIAPPVCIRQSIPVFSAPPYPKEDLSTVTPPESNKVEAVQASTGRESQECNKSDPIVKPLPPYTFCPTVTRASPVRIAPPVRIRQAIPVCAAPPPKKDGPMEAKDPGREVDFEDKTQNSEAVEKLEQLKL</sequence>
<keyword evidence="6" id="KW-1185">Reference proteome</keyword>
<dbReference type="GO" id="GO:0003725">
    <property type="term" value="F:double-stranded RNA binding"/>
    <property type="evidence" value="ECO:0007669"/>
    <property type="project" value="InterPro"/>
</dbReference>
<evidence type="ECO:0000259" key="5">
    <source>
        <dbReference type="PROSITE" id="PS50137"/>
    </source>
</evidence>
<keyword evidence="1" id="KW-0677">Repeat</keyword>
<dbReference type="Gene3D" id="3.30.160.20">
    <property type="match status" value="2"/>
</dbReference>